<organism evidence="9 10">
    <name type="scientific">Dactylosporangium maewongense</name>
    <dbReference type="NCBI Taxonomy" id="634393"/>
    <lineage>
        <taxon>Bacteria</taxon>
        <taxon>Bacillati</taxon>
        <taxon>Actinomycetota</taxon>
        <taxon>Actinomycetes</taxon>
        <taxon>Micromonosporales</taxon>
        <taxon>Micromonosporaceae</taxon>
        <taxon>Dactylosporangium</taxon>
    </lineage>
</organism>
<dbReference type="PANTHER" id="PTHR21716:SF53">
    <property type="entry name" value="PERMEASE PERM-RELATED"/>
    <property type="match status" value="1"/>
</dbReference>
<dbReference type="PROSITE" id="PS51257">
    <property type="entry name" value="PROKAR_LIPOPROTEIN"/>
    <property type="match status" value="1"/>
</dbReference>
<feature type="transmembrane region" description="Helical" evidence="8">
    <location>
        <begin position="240"/>
        <end position="270"/>
    </location>
</feature>
<keyword evidence="10" id="KW-1185">Reference proteome</keyword>
<evidence type="ECO:0000256" key="7">
    <source>
        <dbReference type="ARBA" id="ARBA00023136"/>
    </source>
</evidence>
<gene>
    <name evidence="9" type="ORF">GCM10009827_011460</name>
</gene>
<evidence type="ECO:0000256" key="5">
    <source>
        <dbReference type="ARBA" id="ARBA00022692"/>
    </source>
</evidence>
<name>A0ABN1ZNQ1_9ACTN</name>
<dbReference type="InterPro" id="IPR002549">
    <property type="entry name" value="AI-2E-like"/>
</dbReference>
<evidence type="ECO:0000256" key="3">
    <source>
        <dbReference type="ARBA" id="ARBA00022448"/>
    </source>
</evidence>
<dbReference type="RefSeq" id="WP_344500192.1">
    <property type="nucleotide sequence ID" value="NZ_BAAAQD010000001.1"/>
</dbReference>
<evidence type="ECO:0008006" key="11">
    <source>
        <dbReference type="Google" id="ProtNLM"/>
    </source>
</evidence>
<proteinExistence type="inferred from homology"/>
<keyword evidence="3" id="KW-0813">Transport</keyword>
<evidence type="ECO:0000313" key="9">
    <source>
        <dbReference type="EMBL" id="GAA1501578.1"/>
    </source>
</evidence>
<accession>A0ABN1ZNQ1</accession>
<comment type="similarity">
    <text evidence="2">Belongs to the autoinducer-2 exporter (AI-2E) (TC 2.A.86) family.</text>
</comment>
<feature type="transmembrane region" description="Helical" evidence="8">
    <location>
        <begin position="153"/>
        <end position="176"/>
    </location>
</feature>
<dbReference type="EMBL" id="BAAAQD010000001">
    <property type="protein sequence ID" value="GAA1501578.1"/>
    <property type="molecule type" value="Genomic_DNA"/>
</dbReference>
<keyword evidence="7 8" id="KW-0472">Membrane</keyword>
<evidence type="ECO:0000256" key="6">
    <source>
        <dbReference type="ARBA" id="ARBA00022989"/>
    </source>
</evidence>
<protein>
    <recommendedName>
        <fullName evidence="11">AI-2E family transporter</fullName>
    </recommendedName>
</protein>
<evidence type="ECO:0000256" key="1">
    <source>
        <dbReference type="ARBA" id="ARBA00004651"/>
    </source>
</evidence>
<feature type="transmembrane region" description="Helical" evidence="8">
    <location>
        <begin position="12"/>
        <end position="37"/>
    </location>
</feature>
<keyword evidence="5 8" id="KW-0812">Transmembrane</keyword>
<dbReference type="PANTHER" id="PTHR21716">
    <property type="entry name" value="TRANSMEMBRANE PROTEIN"/>
    <property type="match status" value="1"/>
</dbReference>
<evidence type="ECO:0000256" key="4">
    <source>
        <dbReference type="ARBA" id="ARBA00022475"/>
    </source>
</evidence>
<dbReference type="Proteomes" id="UP001501470">
    <property type="component" value="Unassembled WGS sequence"/>
</dbReference>
<feature type="transmembrane region" description="Helical" evidence="8">
    <location>
        <begin position="211"/>
        <end position="234"/>
    </location>
</feature>
<evidence type="ECO:0000313" key="10">
    <source>
        <dbReference type="Proteomes" id="UP001501470"/>
    </source>
</evidence>
<feature type="transmembrane region" description="Helical" evidence="8">
    <location>
        <begin position="75"/>
        <end position="98"/>
    </location>
</feature>
<dbReference type="Pfam" id="PF01594">
    <property type="entry name" value="AI-2E_transport"/>
    <property type="match status" value="1"/>
</dbReference>
<comment type="caution">
    <text evidence="9">The sequence shown here is derived from an EMBL/GenBank/DDBJ whole genome shotgun (WGS) entry which is preliminary data.</text>
</comment>
<reference evidence="9 10" key="1">
    <citation type="journal article" date="2019" name="Int. J. Syst. Evol. Microbiol.">
        <title>The Global Catalogue of Microorganisms (GCM) 10K type strain sequencing project: providing services to taxonomists for standard genome sequencing and annotation.</title>
        <authorList>
            <consortium name="The Broad Institute Genomics Platform"/>
            <consortium name="The Broad Institute Genome Sequencing Center for Infectious Disease"/>
            <person name="Wu L."/>
            <person name="Ma J."/>
        </authorList>
    </citation>
    <scope>NUCLEOTIDE SEQUENCE [LARGE SCALE GENOMIC DNA]</scope>
    <source>
        <strain evidence="9 10">JCM 15933</strain>
    </source>
</reference>
<keyword evidence="4" id="KW-1003">Cell membrane</keyword>
<keyword evidence="6 8" id="KW-1133">Transmembrane helix</keyword>
<feature type="transmembrane region" description="Helical" evidence="8">
    <location>
        <begin position="43"/>
        <end position="63"/>
    </location>
</feature>
<comment type="subcellular location">
    <subcellularLocation>
        <location evidence="1">Cell membrane</location>
        <topology evidence="1">Multi-pass membrane protein</topology>
    </subcellularLocation>
</comment>
<feature type="transmembrane region" description="Helical" evidence="8">
    <location>
        <begin position="311"/>
        <end position="338"/>
    </location>
</feature>
<evidence type="ECO:0000256" key="2">
    <source>
        <dbReference type="ARBA" id="ARBA00009773"/>
    </source>
</evidence>
<sequence length="363" mass="37484">MRPDSVRLAARVPGWLLTAAAVTGCLLVLGAGVYALIRVLVVIAPVVLAVVAALLLSALLGPLTRLLQTLRLPAWLASLLTVLLLLLVLLGSLVLIGVRVVSQFGDLRRQLTAGAGRVHELLVSGPLHLDAQQITELTNAAERALRSAIPGPAAAVSAAEILTASVLTLLLLFFMLRDGPTAWQRATTLVPPSRRARVTAAAAAGWRSVTLYVRGIVVIASVDAIGIGIALIVLRVPLALALILLTFIAAFVPIVGATVAGVIAVAVAFVTRGPTTALLVLAAVLLVQQTEGHLLHPLVMRRAVRLHPVVTLLAIGVGTLLAGIAGAVVAVPTCAFVYHAVTGYRAAALAESAPPEPPDDTAE</sequence>
<evidence type="ECO:0000256" key="8">
    <source>
        <dbReference type="SAM" id="Phobius"/>
    </source>
</evidence>